<dbReference type="Proteomes" id="UP000034154">
    <property type="component" value="Unassembled WGS sequence"/>
</dbReference>
<dbReference type="EMBL" id="LCJB01000002">
    <property type="protein sequence ID" value="KKT72053.1"/>
    <property type="molecule type" value="Genomic_DNA"/>
</dbReference>
<name>A0A0G1JKY1_9BACT</name>
<evidence type="ECO:0000313" key="2">
    <source>
        <dbReference type="Proteomes" id="UP000034154"/>
    </source>
</evidence>
<proteinExistence type="predicted"/>
<gene>
    <name evidence="1" type="ORF">UW63_C0002G0021</name>
</gene>
<organism evidence="1 2">
    <name type="scientific">Candidatus Uhrbacteria bacterium GW2011_GWF2_44_350</name>
    <dbReference type="NCBI Taxonomy" id="1619000"/>
    <lineage>
        <taxon>Bacteria</taxon>
        <taxon>Candidatus Uhriibacteriota</taxon>
    </lineage>
</organism>
<reference evidence="1 2" key="1">
    <citation type="journal article" date="2015" name="Nature">
        <title>rRNA introns, odd ribosomes, and small enigmatic genomes across a large radiation of phyla.</title>
        <authorList>
            <person name="Brown C.T."/>
            <person name="Hug L.A."/>
            <person name="Thomas B.C."/>
            <person name="Sharon I."/>
            <person name="Castelle C.J."/>
            <person name="Singh A."/>
            <person name="Wilkins M.J."/>
            <person name="Williams K.H."/>
            <person name="Banfield J.F."/>
        </authorList>
    </citation>
    <scope>NUCLEOTIDE SEQUENCE [LARGE SCALE GENOMIC DNA]</scope>
</reference>
<protein>
    <submittedName>
        <fullName evidence="1">Uncharacterized protein</fullName>
    </submittedName>
</protein>
<comment type="caution">
    <text evidence="1">The sequence shown here is derived from an EMBL/GenBank/DDBJ whole genome shotgun (WGS) entry which is preliminary data.</text>
</comment>
<accession>A0A0G1JKY1</accession>
<dbReference type="AlphaFoldDB" id="A0A0G1JKY1"/>
<sequence>MMHSLKDLLPDALRRGRIGREVATIKLIETFNNLAEERLPANRKQDVRAISYKDQILNVACKNNLAAHWVVSQELNLISALSRSVPEAHVLKIKPKNQVSNYDF</sequence>
<evidence type="ECO:0000313" key="1">
    <source>
        <dbReference type="EMBL" id="KKT72053.1"/>
    </source>
</evidence>